<feature type="domain" description="Beta-lactamase-related" evidence="1">
    <location>
        <begin position="32"/>
        <end position="382"/>
    </location>
</feature>
<dbReference type="Gene3D" id="3.40.710.10">
    <property type="entry name" value="DD-peptidase/beta-lactamase superfamily"/>
    <property type="match status" value="1"/>
</dbReference>
<name>A0ABM0JF78_APLCA</name>
<evidence type="ECO:0000259" key="1">
    <source>
        <dbReference type="Pfam" id="PF00144"/>
    </source>
</evidence>
<dbReference type="InterPro" id="IPR012338">
    <property type="entry name" value="Beta-lactam/transpept-like"/>
</dbReference>
<dbReference type="PANTHER" id="PTHR43319:SF3">
    <property type="entry name" value="BETA-LACTAMASE-RELATED DOMAIN-CONTAINING PROTEIN"/>
    <property type="match status" value="1"/>
</dbReference>
<sequence>MTSKLRFPPPKGFVAPGFEDVLNTFRDSFSKGIDKGATFAAFYRGKPVVHIWGGLADEEVKRPWKEHTMGFLHSTTKFAAAITIAHMIDRGLLRYDQKISSIWPEFAQNGKEDITLETFMSLRSGLPVLSENFEISWLRDDPRRLCEVLEKQEPLWPPGEAHGYHVLTIGLYLDQIVRRVDRKKRSLSQYFQEEIAEPFGIELYIGLPKPLHHRVARLTPRPIDRQNMELKVKQFKGDPVINQLSLTQPKDWFSTRRLNDPDFMELPCPSSHGVGTALAVAKLTGIMANGGEHDGKRLLSPESIARMQEPLSYGTDKTLSGSEIYSRGTILQPVVEGTKSWYMFGHSGFGDQNSAADPHYKVGWAYLTNYADPNVSMTNENKWRPLVESLFSCVHRLEGVQCERKMLTSFEELQREKSLTNSKL</sequence>
<dbReference type="GeneID" id="101850142"/>
<dbReference type="Proteomes" id="UP000694888">
    <property type="component" value="Unplaced"/>
</dbReference>
<proteinExistence type="predicted"/>
<evidence type="ECO:0000313" key="3">
    <source>
        <dbReference type="RefSeq" id="XP_005092331.1"/>
    </source>
</evidence>
<dbReference type="PANTHER" id="PTHR43319">
    <property type="entry name" value="BETA-LACTAMASE-RELATED"/>
    <property type="match status" value="1"/>
</dbReference>
<evidence type="ECO:0000313" key="4">
    <source>
        <dbReference type="RefSeq" id="XP_035824065.1"/>
    </source>
</evidence>
<dbReference type="InterPro" id="IPR001466">
    <property type="entry name" value="Beta-lactam-related"/>
</dbReference>
<evidence type="ECO:0000313" key="2">
    <source>
        <dbReference type="Proteomes" id="UP000694888"/>
    </source>
</evidence>
<gene>
    <name evidence="3 4" type="primary">LOC101850142</name>
</gene>
<dbReference type="RefSeq" id="XP_035824065.1">
    <property type="nucleotide sequence ID" value="XM_035968172.1"/>
</dbReference>
<dbReference type="SUPFAM" id="SSF56601">
    <property type="entry name" value="beta-lactamase/transpeptidase-like"/>
    <property type="match status" value="1"/>
</dbReference>
<protein>
    <submittedName>
        <fullName evidence="3 4">Beta-lactamase domain-containing protein 2</fullName>
    </submittedName>
</protein>
<organism evidence="2 3">
    <name type="scientific">Aplysia californica</name>
    <name type="common">California sea hare</name>
    <dbReference type="NCBI Taxonomy" id="6500"/>
    <lineage>
        <taxon>Eukaryota</taxon>
        <taxon>Metazoa</taxon>
        <taxon>Spiralia</taxon>
        <taxon>Lophotrochozoa</taxon>
        <taxon>Mollusca</taxon>
        <taxon>Gastropoda</taxon>
        <taxon>Heterobranchia</taxon>
        <taxon>Euthyneura</taxon>
        <taxon>Tectipleura</taxon>
        <taxon>Aplysiida</taxon>
        <taxon>Aplysioidea</taxon>
        <taxon>Aplysiidae</taxon>
        <taxon>Aplysia</taxon>
    </lineage>
</organism>
<dbReference type="Pfam" id="PF00144">
    <property type="entry name" value="Beta-lactamase"/>
    <property type="match status" value="1"/>
</dbReference>
<keyword evidence="2" id="KW-1185">Reference proteome</keyword>
<dbReference type="RefSeq" id="XP_005092331.1">
    <property type="nucleotide sequence ID" value="XM_005092274.3"/>
</dbReference>
<dbReference type="InterPro" id="IPR052907">
    <property type="entry name" value="Beta-lactamase/esterase"/>
</dbReference>
<accession>A0ABM0JF78</accession>
<reference evidence="3 4" key="1">
    <citation type="submission" date="2025-05" db="UniProtKB">
        <authorList>
            <consortium name="RefSeq"/>
        </authorList>
    </citation>
    <scope>IDENTIFICATION</scope>
</reference>